<dbReference type="PANTHER" id="PTHR33975">
    <property type="entry name" value="MYELIN-ASSOCIATED OLIGODENDROCYTE BASIC PROTEIN"/>
    <property type="match status" value="1"/>
</dbReference>
<evidence type="ECO:0000313" key="3">
    <source>
        <dbReference type="Proteomes" id="UP000008810"/>
    </source>
</evidence>
<reference evidence="1 2" key="1">
    <citation type="journal article" date="2010" name="Nature">
        <title>Genome sequencing and analysis of the model grass Brachypodium distachyon.</title>
        <authorList>
            <consortium name="International Brachypodium Initiative"/>
        </authorList>
    </citation>
    <scope>NUCLEOTIDE SEQUENCE [LARGE SCALE GENOMIC DNA]</scope>
    <source>
        <strain evidence="1 2">Bd21</strain>
    </source>
</reference>
<dbReference type="InParanoid" id="A0A0Q3LQS4"/>
<dbReference type="PANTHER" id="PTHR33975:SF13">
    <property type="match status" value="1"/>
</dbReference>
<name>A0A0Q3LQS4_BRADI</name>
<dbReference type="Gramene" id="KQJ94901">
    <property type="protein sequence ID" value="KQJ94901"/>
    <property type="gene ID" value="BRADI_3g13945v3"/>
</dbReference>
<keyword evidence="3" id="KW-1185">Reference proteome</keyword>
<dbReference type="Pfam" id="PF07466">
    <property type="entry name" value="DUF1517"/>
    <property type="match status" value="1"/>
</dbReference>
<dbReference type="STRING" id="15368.A0A0Q3LQS4"/>
<gene>
    <name evidence="1" type="ORF">BRADI_3g13945v3</name>
</gene>
<dbReference type="OrthoDB" id="542507at2759"/>
<organism evidence="1">
    <name type="scientific">Brachypodium distachyon</name>
    <name type="common">Purple false brome</name>
    <name type="synonym">Trachynia distachya</name>
    <dbReference type="NCBI Taxonomy" id="15368"/>
    <lineage>
        <taxon>Eukaryota</taxon>
        <taxon>Viridiplantae</taxon>
        <taxon>Streptophyta</taxon>
        <taxon>Embryophyta</taxon>
        <taxon>Tracheophyta</taxon>
        <taxon>Spermatophyta</taxon>
        <taxon>Magnoliopsida</taxon>
        <taxon>Liliopsida</taxon>
        <taxon>Poales</taxon>
        <taxon>Poaceae</taxon>
        <taxon>BOP clade</taxon>
        <taxon>Pooideae</taxon>
        <taxon>Stipodae</taxon>
        <taxon>Brachypodieae</taxon>
        <taxon>Brachypodium</taxon>
    </lineage>
</organism>
<proteinExistence type="predicted"/>
<protein>
    <submittedName>
        <fullName evidence="1 2">Uncharacterized protein</fullName>
    </submittedName>
</protein>
<sequence length="159" mass="18312">MDTGNFKNVRYQLTQYCSKTTCSIYHNKDFVISSSLSVDLKDREGSWKEHFKKISMEERSKFDEETLSNLEGVKTRKTYSMKTDGSKNEYIVVTLLVAADETLNLPEAIRSAADLEAAVLRLNSTPEILWTPQDEDDVLSEERMQKDYPYLKPLLRGDN</sequence>
<dbReference type="EMBL" id="CM000882">
    <property type="protein sequence ID" value="KQJ94901.1"/>
    <property type="molecule type" value="Genomic_DNA"/>
</dbReference>
<dbReference type="InterPro" id="IPR010903">
    <property type="entry name" value="DUF1517"/>
</dbReference>
<dbReference type="EnsemblPlants" id="KQJ94901">
    <property type="protein sequence ID" value="KQJ94901"/>
    <property type="gene ID" value="BRADI_3g13945v3"/>
</dbReference>
<dbReference type="AlphaFoldDB" id="A0A0Q3LQS4"/>
<dbReference type="Proteomes" id="UP000008810">
    <property type="component" value="Chromosome 3"/>
</dbReference>
<evidence type="ECO:0000313" key="2">
    <source>
        <dbReference type="EnsemblPlants" id="KQJ94901"/>
    </source>
</evidence>
<accession>A0A0Q3LQS4</accession>
<evidence type="ECO:0000313" key="1">
    <source>
        <dbReference type="EMBL" id="KQJ94901.1"/>
    </source>
</evidence>
<reference evidence="2" key="3">
    <citation type="submission" date="2018-08" db="UniProtKB">
        <authorList>
            <consortium name="EnsemblPlants"/>
        </authorList>
    </citation>
    <scope>IDENTIFICATION</scope>
    <source>
        <strain evidence="2">cv. Bd21</strain>
    </source>
</reference>
<reference evidence="1" key="2">
    <citation type="submission" date="2017-06" db="EMBL/GenBank/DDBJ databases">
        <title>WGS assembly of Brachypodium distachyon.</title>
        <authorList>
            <consortium name="The International Brachypodium Initiative"/>
            <person name="Lucas S."/>
            <person name="Harmon-Smith M."/>
            <person name="Lail K."/>
            <person name="Tice H."/>
            <person name="Grimwood J."/>
            <person name="Bruce D."/>
            <person name="Barry K."/>
            <person name="Shu S."/>
            <person name="Lindquist E."/>
            <person name="Wang M."/>
            <person name="Pitluck S."/>
            <person name="Vogel J.P."/>
            <person name="Garvin D.F."/>
            <person name="Mockler T.C."/>
            <person name="Schmutz J."/>
            <person name="Rokhsar D."/>
            <person name="Bevan M.W."/>
        </authorList>
    </citation>
    <scope>NUCLEOTIDE SEQUENCE</scope>
    <source>
        <strain evidence="1">Bd21</strain>
    </source>
</reference>
<dbReference type="InterPro" id="IPR053023">
    <property type="entry name" value="FLAP_modulator"/>
</dbReference>